<evidence type="ECO:0000313" key="3">
    <source>
        <dbReference type="Proteomes" id="UP000012283"/>
    </source>
</evidence>
<evidence type="ECO:0000313" key="2">
    <source>
        <dbReference type="EMBL" id="ENH96732.1"/>
    </source>
</evidence>
<keyword evidence="1" id="KW-1133">Transmembrane helix</keyword>
<feature type="transmembrane region" description="Helical" evidence="1">
    <location>
        <begin position="15"/>
        <end position="34"/>
    </location>
</feature>
<reference evidence="2 3" key="1">
    <citation type="submission" date="2013-03" db="EMBL/GenBank/DDBJ databases">
        <title>Draft genome sequence of Gracibacillus halophilus YIM-C55.5, a moderately halophilic and thermophilic organism from the Xiaochaidamu salt lake.</title>
        <authorList>
            <person name="Sugumar T."/>
            <person name="Polireddy D.R."/>
            <person name="Antony A."/>
            <person name="Madhava Y.R."/>
            <person name="Sivakumar N."/>
        </authorList>
    </citation>
    <scope>NUCLEOTIDE SEQUENCE [LARGE SCALE GENOMIC DNA]</scope>
    <source>
        <strain evidence="2 3">YIM-C55.5</strain>
    </source>
</reference>
<dbReference type="PATRIC" id="fig|1308866.3.peg.1936"/>
<sequence length="178" mass="21306">MENLMKIVESSGLPYISWVVGIVPIVYFLVHKIYDIFTKSDIERILTYRGKDRVSLFFMFYVYTIILVTISAFEQIVEIWQENNIWIAIVIDLLVSFIFLMTILSVFAIGHLILILSRLYPVYEVKLDEEYWRIFKVTKDNRVILRKNSMYKVMPDVNELNNQLIRQRKRIKKNKEKS</sequence>
<dbReference type="AlphaFoldDB" id="N4WKN9"/>
<name>N4WKN9_9BACI</name>
<comment type="caution">
    <text evidence="2">The sequence shown here is derived from an EMBL/GenBank/DDBJ whole genome shotgun (WGS) entry which is preliminary data.</text>
</comment>
<protein>
    <submittedName>
        <fullName evidence="2">Uncharacterized protein</fullName>
    </submittedName>
</protein>
<keyword evidence="3" id="KW-1185">Reference proteome</keyword>
<dbReference type="STRING" id="1308866.J416_09549"/>
<gene>
    <name evidence="2" type="ORF">J416_09549</name>
</gene>
<dbReference type="RefSeq" id="WP_003469065.1">
    <property type="nucleotide sequence ID" value="NZ_APML01000033.1"/>
</dbReference>
<keyword evidence="1" id="KW-0472">Membrane</keyword>
<keyword evidence="1" id="KW-0812">Transmembrane</keyword>
<evidence type="ECO:0000256" key="1">
    <source>
        <dbReference type="SAM" id="Phobius"/>
    </source>
</evidence>
<feature type="transmembrane region" description="Helical" evidence="1">
    <location>
        <begin position="54"/>
        <end position="73"/>
    </location>
</feature>
<proteinExistence type="predicted"/>
<dbReference type="EMBL" id="APML01000033">
    <property type="protein sequence ID" value="ENH96732.1"/>
    <property type="molecule type" value="Genomic_DNA"/>
</dbReference>
<feature type="transmembrane region" description="Helical" evidence="1">
    <location>
        <begin position="85"/>
        <end position="116"/>
    </location>
</feature>
<dbReference type="Proteomes" id="UP000012283">
    <property type="component" value="Unassembled WGS sequence"/>
</dbReference>
<organism evidence="2 3">
    <name type="scientific">Gracilibacillus halophilus YIM-C55.5</name>
    <dbReference type="NCBI Taxonomy" id="1308866"/>
    <lineage>
        <taxon>Bacteria</taxon>
        <taxon>Bacillati</taxon>
        <taxon>Bacillota</taxon>
        <taxon>Bacilli</taxon>
        <taxon>Bacillales</taxon>
        <taxon>Bacillaceae</taxon>
        <taxon>Gracilibacillus</taxon>
    </lineage>
</organism>
<accession>N4WKN9</accession>